<protein>
    <recommendedName>
        <fullName evidence="4">GlsB/YeaQ/YmgE family stress response membrane protein</fullName>
    </recommendedName>
</protein>
<feature type="transmembrane region" description="Helical" evidence="1">
    <location>
        <begin position="55"/>
        <end position="73"/>
    </location>
</feature>
<dbReference type="EMBL" id="BROH01000001">
    <property type="protein sequence ID" value="GKY86207.1"/>
    <property type="molecule type" value="Genomic_DNA"/>
</dbReference>
<feature type="transmembrane region" description="Helical" evidence="1">
    <location>
        <begin position="6"/>
        <end position="23"/>
    </location>
</feature>
<keyword evidence="1" id="KW-0812">Transmembrane</keyword>
<evidence type="ECO:0000313" key="3">
    <source>
        <dbReference type="Proteomes" id="UP001144205"/>
    </source>
</evidence>
<proteinExistence type="predicted"/>
<comment type="caution">
    <text evidence="2">The sequence shown here is derived from an EMBL/GenBank/DDBJ whole genome shotgun (WGS) entry which is preliminary data.</text>
</comment>
<dbReference type="Proteomes" id="UP001144205">
    <property type="component" value="Unassembled WGS sequence"/>
</dbReference>
<gene>
    <name evidence="2" type="ORF">STA1M1_00760</name>
</gene>
<feature type="transmembrane region" description="Helical" evidence="1">
    <location>
        <begin position="30"/>
        <end position="49"/>
    </location>
</feature>
<name>A0ABQ5LMG6_9RHOB</name>
<keyword evidence="3" id="KW-1185">Reference proteome</keyword>
<evidence type="ECO:0000256" key="1">
    <source>
        <dbReference type="SAM" id="Phobius"/>
    </source>
</evidence>
<evidence type="ECO:0000313" key="2">
    <source>
        <dbReference type="EMBL" id="GKY86207.1"/>
    </source>
</evidence>
<keyword evidence="1" id="KW-0472">Membrane</keyword>
<organism evidence="2 3">
    <name type="scientific">Sinisalibacter aestuarii</name>
    <dbReference type="NCBI Taxonomy" id="2949426"/>
    <lineage>
        <taxon>Bacteria</taxon>
        <taxon>Pseudomonadati</taxon>
        <taxon>Pseudomonadota</taxon>
        <taxon>Alphaproteobacteria</taxon>
        <taxon>Rhodobacterales</taxon>
        <taxon>Roseobacteraceae</taxon>
        <taxon>Sinisalibacter</taxon>
    </lineage>
</organism>
<sequence length="80" mass="8544">MTIIISLIVGFGLAWLINYAITFRTGKGRNFAVCIIGGLIGGAVIPWLLHVPNVWTAIIGSAIGVVVLLWITLRVTARTA</sequence>
<reference evidence="2" key="1">
    <citation type="journal article" date="2023" name="Int. J. Syst. Evol. Microbiol.">
        <title>Sinisalibacter aestuarii sp. nov., isolated from estuarine sediment of the Arakawa River.</title>
        <authorList>
            <person name="Arafat S.T."/>
            <person name="Hirano S."/>
            <person name="Sato A."/>
            <person name="Takeuchi K."/>
            <person name="Yasuda T."/>
            <person name="Terahara T."/>
            <person name="Hamada M."/>
            <person name="Kobayashi T."/>
        </authorList>
    </citation>
    <scope>NUCLEOTIDE SEQUENCE</scope>
    <source>
        <strain evidence="2">B-399</strain>
    </source>
</reference>
<evidence type="ECO:0008006" key="4">
    <source>
        <dbReference type="Google" id="ProtNLM"/>
    </source>
</evidence>
<keyword evidence="1" id="KW-1133">Transmembrane helix</keyword>
<dbReference type="RefSeq" id="WP_281840175.1">
    <property type="nucleotide sequence ID" value="NZ_BROH01000001.1"/>
</dbReference>
<accession>A0ABQ5LMG6</accession>